<dbReference type="GO" id="GO:0005771">
    <property type="term" value="C:multivesicular body"/>
    <property type="evidence" value="ECO:0007669"/>
    <property type="project" value="TreeGrafter"/>
</dbReference>
<dbReference type="GO" id="GO:0032511">
    <property type="term" value="P:late endosome to vacuole transport via multivesicular body sorting pathway"/>
    <property type="evidence" value="ECO:0007669"/>
    <property type="project" value="TreeGrafter"/>
</dbReference>
<dbReference type="Gene3D" id="1.10.287.1060">
    <property type="entry name" value="ESAT-6-like"/>
    <property type="match status" value="1"/>
</dbReference>
<evidence type="ECO:0000256" key="5">
    <source>
        <dbReference type="ARBA" id="ARBA00042586"/>
    </source>
</evidence>
<evidence type="ECO:0000256" key="6">
    <source>
        <dbReference type="SAM" id="MobiDB-lite"/>
    </source>
</evidence>
<comment type="similarity">
    <text evidence="2">Belongs to the SNF7 family.</text>
</comment>
<name>A0A9W8HFI3_9FUNG</name>
<protein>
    <recommendedName>
        <fullName evidence="4">Vacuolar-sorting protein SNF7</fullName>
    </recommendedName>
    <alternativeName>
        <fullName evidence="5">Vacuolar protein-sorting-associated protein 32</fullName>
    </alternativeName>
</protein>
<dbReference type="PANTHER" id="PTHR22761:SF10">
    <property type="entry name" value="GH13992P"/>
    <property type="match status" value="1"/>
</dbReference>
<dbReference type="Proteomes" id="UP001140217">
    <property type="component" value="Unassembled WGS sequence"/>
</dbReference>
<evidence type="ECO:0000256" key="2">
    <source>
        <dbReference type="ARBA" id="ARBA00006190"/>
    </source>
</evidence>
<dbReference type="OrthoDB" id="5592979at2759"/>
<gene>
    <name evidence="7" type="primary">SNF7</name>
    <name evidence="7" type="ORF">H4R18_002281</name>
</gene>
<feature type="compositionally biased region" description="Low complexity" evidence="6">
    <location>
        <begin position="198"/>
        <end position="218"/>
    </location>
</feature>
<dbReference type="Pfam" id="PF03357">
    <property type="entry name" value="Snf7"/>
    <property type="match status" value="1"/>
</dbReference>
<dbReference type="PANTHER" id="PTHR22761">
    <property type="entry name" value="CHARGED MULTIVESICULAR BODY PROTEIN"/>
    <property type="match status" value="1"/>
</dbReference>
<dbReference type="GO" id="GO:0000815">
    <property type="term" value="C:ESCRT III complex"/>
    <property type="evidence" value="ECO:0007669"/>
    <property type="project" value="TreeGrafter"/>
</dbReference>
<feature type="region of interest" description="Disordered" evidence="6">
    <location>
        <begin position="198"/>
        <end position="240"/>
    </location>
</feature>
<proteinExistence type="inferred from homology"/>
<evidence type="ECO:0000256" key="4">
    <source>
        <dbReference type="ARBA" id="ARBA00040017"/>
    </source>
</evidence>
<dbReference type="GO" id="GO:0009898">
    <property type="term" value="C:cytoplasmic side of plasma membrane"/>
    <property type="evidence" value="ECO:0007669"/>
    <property type="project" value="TreeGrafter"/>
</dbReference>
<comment type="subcellular location">
    <subcellularLocation>
        <location evidence="1">Endosome</location>
    </subcellularLocation>
</comment>
<organism evidence="7 8">
    <name type="scientific">Coemansia javaensis</name>
    <dbReference type="NCBI Taxonomy" id="2761396"/>
    <lineage>
        <taxon>Eukaryota</taxon>
        <taxon>Fungi</taxon>
        <taxon>Fungi incertae sedis</taxon>
        <taxon>Zoopagomycota</taxon>
        <taxon>Kickxellomycotina</taxon>
        <taxon>Kickxellomycetes</taxon>
        <taxon>Kickxellales</taxon>
        <taxon>Kickxellaceae</taxon>
        <taxon>Coemansia</taxon>
    </lineage>
</organism>
<dbReference type="InterPro" id="IPR005024">
    <property type="entry name" value="Snf7_fam"/>
</dbReference>
<comment type="caution">
    <text evidence="7">The sequence shown here is derived from an EMBL/GenBank/DDBJ whole genome shotgun (WGS) entry which is preliminary data.</text>
</comment>
<evidence type="ECO:0000256" key="3">
    <source>
        <dbReference type="ARBA" id="ARBA00022753"/>
    </source>
</evidence>
<dbReference type="Gene3D" id="6.10.250.1710">
    <property type="match status" value="1"/>
</dbReference>
<keyword evidence="8" id="KW-1185">Reference proteome</keyword>
<sequence>MKLFFSKKATPTPKEAIITLRENLAMLEKREAHLQSRIDNELRTARANVTKNKKAAIAALKRKQQLEAQMDKISGSRMTLEAQAMAIEGANVNLETMKAMQKGAEAMKGIHANLSIDKVDQTLDDIRDQMDLSNEVADAISRPEVFGVGIDDDELNAELELLEQEELDNQLLRAEKAPEFLPNAPTEALGGRVAAQLRPGQYQPQQPQHQHQQPQLRQTTNKTESEDELDELSKAMQIAS</sequence>
<dbReference type="EMBL" id="JANBUL010000073">
    <property type="protein sequence ID" value="KAJ2782411.1"/>
    <property type="molecule type" value="Genomic_DNA"/>
</dbReference>
<keyword evidence="3" id="KW-0967">Endosome</keyword>
<evidence type="ECO:0000313" key="7">
    <source>
        <dbReference type="EMBL" id="KAJ2782411.1"/>
    </source>
</evidence>
<reference evidence="7" key="1">
    <citation type="submission" date="2022-07" db="EMBL/GenBank/DDBJ databases">
        <title>Phylogenomic reconstructions and comparative analyses of Kickxellomycotina fungi.</title>
        <authorList>
            <person name="Reynolds N.K."/>
            <person name="Stajich J.E."/>
            <person name="Barry K."/>
            <person name="Grigoriev I.V."/>
            <person name="Crous P."/>
            <person name="Smith M.E."/>
        </authorList>
    </citation>
    <scope>NUCLEOTIDE SEQUENCE</scope>
    <source>
        <strain evidence="7">NBRC 105414</strain>
    </source>
</reference>
<evidence type="ECO:0000256" key="1">
    <source>
        <dbReference type="ARBA" id="ARBA00004177"/>
    </source>
</evidence>
<accession>A0A9W8HFI3</accession>
<dbReference type="AlphaFoldDB" id="A0A9W8HFI3"/>
<evidence type="ECO:0000313" key="8">
    <source>
        <dbReference type="Proteomes" id="UP001140217"/>
    </source>
</evidence>
<dbReference type="GO" id="GO:0006900">
    <property type="term" value="P:vesicle budding from membrane"/>
    <property type="evidence" value="ECO:0007669"/>
    <property type="project" value="TreeGrafter"/>
</dbReference>